<name>B1YBZ1_PYRNV</name>
<dbReference type="GeneID" id="6166062"/>
<keyword evidence="2" id="KW-1185">Reference proteome</keyword>
<organism evidence="1 2">
    <name type="scientific">Pyrobaculum neutrophilum (strain DSM 2338 / JCM 9278 / NBRC 100436 / V24Sta)</name>
    <name type="common">Thermoproteus neutrophilus</name>
    <dbReference type="NCBI Taxonomy" id="444157"/>
    <lineage>
        <taxon>Archaea</taxon>
        <taxon>Thermoproteota</taxon>
        <taxon>Thermoprotei</taxon>
        <taxon>Thermoproteales</taxon>
        <taxon>Thermoproteaceae</taxon>
        <taxon>Pyrobaculum</taxon>
    </lineage>
</organism>
<dbReference type="OrthoDB" id="29131at2157"/>
<proteinExistence type="predicted"/>
<dbReference type="HOGENOM" id="CLU_1521930_0_0_2"/>
<gene>
    <name evidence="1" type="ordered locus">Tneu_0427</name>
</gene>
<dbReference type="RefSeq" id="WP_012349795.1">
    <property type="nucleotide sequence ID" value="NC_010525.1"/>
</dbReference>
<reference evidence="1" key="1">
    <citation type="submission" date="2008-03" db="EMBL/GenBank/DDBJ databases">
        <title>Complete sequence of Thermoproteus neutrophilus V24Sta.</title>
        <authorList>
            <consortium name="US DOE Joint Genome Institute"/>
            <person name="Copeland A."/>
            <person name="Lucas S."/>
            <person name="Lapidus A."/>
            <person name="Glavina del Rio T."/>
            <person name="Dalin E."/>
            <person name="Tice H."/>
            <person name="Bruce D."/>
            <person name="Goodwin L."/>
            <person name="Pitluck S."/>
            <person name="Sims D."/>
            <person name="Brettin T."/>
            <person name="Detter J.C."/>
            <person name="Han C."/>
            <person name="Kuske C.R."/>
            <person name="Schmutz J."/>
            <person name="Larimer F."/>
            <person name="Land M."/>
            <person name="Hauser L."/>
            <person name="Kyrpides N."/>
            <person name="Mikhailova N."/>
            <person name="Biddle J.F."/>
            <person name="Zhang Z."/>
            <person name="Fitz-Gibbon S.T."/>
            <person name="Lowe T.M."/>
            <person name="Saltikov C."/>
            <person name="House C.H."/>
            <person name="Richardson P."/>
        </authorList>
    </citation>
    <scope>NUCLEOTIDE SEQUENCE [LARGE SCALE GENOMIC DNA]</scope>
    <source>
        <strain evidence="1">V24Sta</strain>
    </source>
</reference>
<dbReference type="eggNOG" id="arCOG05714">
    <property type="taxonomic scope" value="Archaea"/>
</dbReference>
<evidence type="ECO:0000313" key="2">
    <source>
        <dbReference type="Proteomes" id="UP000001694"/>
    </source>
</evidence>
<accession>B1YBZ1</accession>
<evidence type="ECO:0000313" key="1">
    <source>
        <dbReference type="EMBL" id="ACB39375.1"/>
    </source>
</evidence>
<dbReference type="EMBL" id="CP001014">
    <property type="protein sequence ID" value="ACB39375.1"/>
    <property type="molecule type" value="Genomic_DNA"/>
</dbReference>
<dbReference type="AlphaFoldDB" id="B1YBZ1"/>
<dbReference type="Proteomes" id="UP000001694">
    <property type="component" value="Chromosome"/>
</dbReference>
<dbReference type="KEGG" id="tne:Tneu_0427"/>
<protein>
    <submittedName>
        <fullName evidence="1">Uncharacterized protein</fullName>
    </submittedName>
</protein>
<sequence length="154" mass="16622">MDILRAITGALLPRREPPLLRKLGEGAFPIYGAALRLLPRIPPEAAADLRLLGVIDGAGRATPLGAHAARCAWIEDDGALGAVPLVLCRVRGWQIEEAHYCRRLRARPDRWLARAVELAGPHLLSCLPYGADAGALADLTARRIPRSWASSASR</sequence>